<name>A0ABT0UB57_9BACT</name>
<dbReference type="InterPro" id="IPR011761">
    <property type="entry name" value="ATP-grasp"/>
</dbReference>
<dbReference type="Proteomes" id="UP001202961">
    <property type="component" value="Unassembled WGS sequence"/>
</dbReference>
<dbReference type="InterPro" id="IPR013815">
    <property type="entry name" value="ATP_grasp_subdomain_1"/>
</dbReference>
<dbReference type="RefSeq" id="WP_250932137.1">
    <property type="nucleotide sequence ID" value="NZ_JAMQBK010000082.1"/>
</dbReference>
<keyword evidence="1" id="KW-0067">ATP-binding</keyword>
<keyword evidence="1" id="KW-0547">Nucleotide-binding</keyword>
<reference evidence="3 4" key="1">
    <citation type="journal article" date="2022" name="Syst. Appl. Microbiol.">
        <title>Rhodopirellula aestuarii sp. nov., a novel member of the genus Rhodopirellula isolated from brackish sediments collected in the Tagus River estuary, Portugal.</title>
        <authorList>
            <person name="Vitorino I.R."/>
            <person name="Klimek D."/>
            <person name="Calusinska M."/>
            <person name="Lobo-da-Cunha A."/>
            <person name="Vasconcelos V."/>
            <person name="Lage O.M."/>
        </authorList>
    </citation>
    <scope>NUCLEOTIDE SEQUENCE [LARGE SCALE GENOMIC DNA]</scope>
    <source>
        <strain evidence="3 4">ICT_H3.1</strain>
    </source>
</reference>
<evidence type="ECO:0000256" key="1">
    <source>
        <dbReference type="PROSITE-ProRule" id="PRU00409"/>
    </source>
</evidence>
<keyword evidence="4" id="KW-1185">Reference proteome</keyword>
<dbReference type="PROSITE" id="PS50975">
    <property type="entry name" value="ATP_GRASP"/>
    <property type="match status" value="1"/>
</dbReference>
<dbReference type="SUPFAM" id="SSF56059">
    <property type="entry name" value="Glutathione synthetase ATP-binding domain-like"/>
    <property type="match status" value="1"/>
</dbReference>
<dbReference type="InterPro" id="IPR003806">
    <property type="entry name" value="ATP-grasp_PylC-type"/>
</dbReference>
<proteinExistence type="predicted"/>
<feature type="domain" description="ATP-grasp" evidence="2">
    <location>
        <begin position="37"/>
        <end position="221"/>
    </location>
</feature>
<dbReference type="Gene3D" id="3.30.470.20">
    <property type="entry name" value="ATP-grasp fold, B domain"/>
    <property type="match status" value="1"/>
</dbReference>
<evidence type="ECO:0000313" key="4">
    <source>
        <dbReference type="Proteomes" id="UP001202961"/>
    </source>
</evidence>
<dbReference type="EMBL" id="JAMQBK010000082">
    <property type="protein sequence ID" value="MCM2374248.1"/>
    <property type="molecule type" value="Genomic_DNA"/>
</dbReference>
<comment type="caution">
    <text evidence="3">The sequence shown here is derived from an EMBL/GenBank/DDBJ whole genome shotgun (WGS) entry which is preliminary data.</text>
</comment>
<organism evidence="3 4">
    <name type="scientific">Aporhodopirellula aestuarii</name>
    <dbReference type="NCBI Taxonomy" id="2950107"/>
    <lineage>
        <taxon>Bacteria</taxon>
        <taxon>Pseudomonadati</taxon>
        <taxon>Planctomycetota</taxon>
        <taxon>Planctomycetia</taxon>
        <taxon>Pirellulales</taxon>
        <taxon>Pirellulaceae</taxon>
        <taxon>Aporhodopirellula</taxon>
    </lineage>
</organism>
<evidence type="ECO:0000259" key="2">
    <source>
        <dbReference type="PROSITE" id="PS50975"/>
    </source>
</evidence>
<accession>A0ABT0UB57</accession>
<dbReference type="Gene3D" id="3.40.50.20">
    <property type="match status" value="1"/>
</dbReference>
<dbReference type="Pfam" id="PF02655">
    <property type="entry name" value="ATP-grasp_3"/>
    <property type="match status" value="1"/>
</dbReference>
<protein>
    <submittedName>
        <fullName evidence="3">ATP-grasp domain-containing protein</fullName>
    </submittedName>
</protein>
<evidence type="ECO:0000313" key="3">
    <source>
        <dbReference type="EMBL" id="MCM2374248.1"/>
    </source>
</evidence>
<sequence>MRRFDLVFPMTVLDTQHLNQHARDLHGVSAIVPTDDVIGLCEDKLALTQRLIELGFAEHMPVTGGELDYPYLLKKRVSSYGDGTFVIENAEQERELQSLLLDADYFTQEYVVGEEEYATHAIAAKGRITFSRACKYSFPSGPYVKGRRCKAMHRETLERTPFFDLFDDIVRAIDFEGVCCFNYKLRGNRIKLFEINPRFGATMALFINDALPAYEQAVSSY</sequence>
<dbReference type="Gene3D" id="3.30.1490.20">
    <property type="entry name" value="ATP-grasp fold, A domain"/>
    <property type="match status" value="1"/>
</dbReference>
<gene>
    <name evidence="3" type="ORF">NB063_26830</name>
</gene>